<evidence type="ECO:0000256" key="1">
    <source>
        <dbReference type="ARBA" id="ARBA00006432"/>
    </source>
</evidence>
<accession>B7K2U6</accession>
<dbReference type="Gene3D" id="1.10.1200.10">
    <property type="entry name" value="ACP-like"/>
    <property type="match status" value="1"/>
</dbReference>
<feature type="domain" description="Carrier" evidence="6">
    <location>
        <begin position="610"/>
        <end position="688"/>
    </location>
</feature>
<dbReference type="RefSeq" id="WP_012596905.1">
    <property type="nucleotide sequence ID" value="NC_011726.1"/>
</dbReference>
<feature type="transmembrane region" description="Helical" evidence="5">
    <location>
        <begin position="87"/>
        <end position="105"/>
    </location>
</feature>
<dbReference type="Pfam" id="PF00501">
    <property type="entry name" value="AMP-binding"/>
    <property type="match status" value="1"/>
</dbReference>
<dbReference type="InterPro" id="IPR036736">
    <property type="entry name" value="ACP-like_sf"/>
</dbReference>
<protein>
    <submittedName>
        <fullName evidence="7">AMP-dependent synthetase and ligase</fullName>
    </submittedName>
</protein>
<dbReference type="eggNOG" id="COG0318">
    <property type="taxonomic scope" value="Bacteria"/>
</dbReference>
<dbReference type="SUPFAM" id="SSF47336">
    <property type="entry name" value="ACP-like"/>
    <property type="match status" value="1"/>
</dbReference>
<dbReference type="PANTHER" id="PTHR22754:SF32">
    <property type="entry name" value="DISCO-INTERACTING PROTEIN 2"/>
    <property type="match status" value="1"/>
</dbReference>
<dbReference type="Gene3D" id="3.40.50.12780">
    <property type="entry name" value="N-terminal domain of ligase-like"/>
    <property type="match status" value="1"/>
</dbReference>
<dbReference type="PROSITE" id="PS00455">
    <property type="entry name" value="AMP_BINDING"/>
    <property type="match status" value="1"/>
</dbReference>
<dbReference type="CDD" id="cd05931">
    <property type="entry name" value="FAAL"/>
    <property type="match status" value="1"/>
</dbReference>
<dbReference type="PANTHER" id="PTHR22754">
    <property type="entry name" value="DISCO-INTERACTING PROTEIN 2 DIP2 -RELATED"/>
    <property type="match status" value="1"/>
</dbReference>
<dbReference type="InterPro" id="IPR000873">
    <property type="entry name" value="AMP-dep_synth/lig_dom"/>
</dbReference>
<dbReference type="GO" id="GO:0006633">
    <property type="term" value="P:fatty acid biosynthetic process"/>
    <property type="evidence" value="ECO:0007669"/>
    <property type="project" value="TreeGrafter"/>
</dbReference>
<dbReference type="FunFam" id="3.40.50.12780:FF:000013">
    <property type="entry name" value="Long-chain-fatty-acid--AMP ligase FadD32"/>
    <property type="match status" value="1"/>
</dbReference>
<dbReference type="Pfam" id="PF23024">
    <property type="entry name" value="AMP-dom_DIP2-like"/>
    <property type="match status" value="1"/>
</dbReference>
<organism evidence="7 8">
    <name type="scientific">Rippkaea orientalis (strain PCC 8801 / RF-1)</name>
    <name type="common">Cyanothece sp. (strain PCC 8801)</name>
    <dbReference type="NCBI Taxonomy" id="41431"/>
    <lineage>
        <taxon>Bacteria</taxon>
        <taxon>Bacillati</taxon>
        <taxon>Cyanobacteriota</taxon>
        <taxon>Cyanophyceae</taxon>
        <taxon>Oscillatoriophycideae</taxon>
        <taxon>Chroococcales</taxon>
        <taxon>Aphanothecaceae</taxon>
        <taxon>Rippkaea</taxon>
        <taxon>Rippkaea orientalis</taxon>
    </lineage>
</organism>
<dbReference type="GO" id="GO:0071766">
    <property type="term" value="P:Actinobacterium-type cell wall biogenesis"/>
    <property type="evidence" value="ECO:0007669"/>
    <property type="project" value="UniProtKB-ARBA"/>
</dbReference>
<dbReference type="InterPro" id="IPR040097">
    <property type="entry name" value="FAAL/FAAC"/>
</dbReference>
<dbReference type="Gene3D" id="3.30.300.30">
    <property type="match status" value="1"/>
</dbReference>
<evidence type="ECO:0000256" key="2">
    <source>
        <dbReference type="ARBA" id="ARBA00022598"/>
    </source>
</evidence>
<evidence type="ECO:0000313" key="7">
    <source>
        <dbReference type="EMBL" id="ACK67647.1"/>
    </source>
</evidence>
<comment type="similarity">
    <text evidence="1">Belongs to the ATP-dependent AMP-binding enzyme family.</text>
</comment>
<dbReference type="GO" id="GO:0016874">
    <property type="term" value="F:ligase activity"/>
    <property type="evidence" value="ECO:0007669"/>
    <property type="project" value="UniProtKB-KW"/>
</dbReference>
<sequence length="725" mass="81870">MFIHTIHQKSIINHLSEASTLVDILLWRSYDQPDKRAYTFLQDGETESGSLTYRELDLKARKIATYLQSLGATQERALLLYPPGLEFIVAFFGCLYAGVIAVPLYPPKRNQKLSRLQAVIADAGAKFALTTQSILENVEIHFSETPDLAALNWLATEQKIESDPEQWQQLDIKKDSLAFLQYTSGSTGTPKGVMVSHGNLLNNSEYIKQAFELNQDSVSISWLPSFHDMGLIDGVIQPIYTGFLGVLMPSVAFLQKPIRWLEGISHYRATHSGGPNFAYDLCVQKITPEQKENLDLSSWLSAYSGAEPVRQDTIKRFTESFKCCGFQEKFFYPCYGMAETTLMISGGLLGNEPSYCSVQVELLQKHLVTEIATGEKTNQKVQHFVSCGQSWLDTKIIIANPKTLTECREEQVGEIWVSGSSVAQGYWNRPQQTQETFQAYLATGAGPFLRTGDLGFLKDRELFITGRLKDVIIIRGRNHYPQDIELTVERSHEALKPNSGAAFTVEVEGEERLVIVQEVERSYLRKLDVDEVIEAIRRDISQEHELQVYAIALIKTMSIPKTSSGKIQRHSCKLQFLNNTLSIVSSNIFAYKQTVEESEQEDLPELETILKEKVSLGEIRNLIASILQIKESQIFLNRPLNRLGIDSIQAAEIKYQIEVKYGLVISMESFLDDINLIELITNCSKSTELSTTESTKDKKNETQEILNNLNLLSEQEIDELLKRMS</sequence>
<dbReference type="HOGENOM" id="CLU_000022_23_7_3"/>
<proteinExistence type="inferred from homology"/>
<evidence type="ECO:0000259" key="6">
    <source>
        <dbReference type="PROSITE" id="PS50075"/>
    </source>
</evidence>
<dbReference type="InterPro" id="IPR045851">
    <property type="entry name" value="AMP-bd_C_sf"/>
</dbReference>
<keyword evidence="8" id="KW-1185">Reference proteome</keyword>
<dbReference type="InterPro" id="IPR042099">
    <property type="entry name" value="ANL_N_sf"/>
</dbReference>
<dbReference type="GO" id="GO:0070566">
    <property type="term" value="F:adenylyltransferase activity"/>
    <property type="evidence" value="ECO:0007669"/>
    <property type="project" value="TreeGrafter"/>
</dbReference>
<evidence type="ECO:0000256" key="3">
    <source>
        <dbReference type="ARBA" id="ARBA00022832"/>
    </source>
</evidence>
<dbReference type="AlphaFoldDB" id="B7K2U6"/>
<name>B7K2U6_RIPO1</name>
<dbReference type="InterPro" id="IPR020845">
    <property type="entry name" value="AMP-binding_CS"/>
</dbReference>
<dbReference type="InterPro" id="IPR009081">
    <property type="entry name" value="PP-bd_ACP"/>
</dbReference>
<dbReference type="GO" id="GO:0005886">
    <property type="term" value="C:plasma membrane"/>
    <property type="evidence" value="ECO:0007669"/>
    <property type="project" value="TreeGrafter"/>
</dbReference>
<keyword evidence="5" id="KW-0472">Membrane</keyword>
<dbReference type="KEGG" id="cyp:PCC8801_3687"/>
<evidence type="ECO:0000256" key="5">
    <source>
        <dbReference type="SAM" id="Phobius"/>
    </source>
</evidence>
<dbReference type="STRING" id="41431.PCC8801_3687"/>
<dbReference type="Proteomes" id="UP000008204">
    <property type="component" value="Chromosome"/>
</dbReference>
<keyword evidence="2 7" id="KW-0436">Ligase</keyword>
<dbReference type="PROSITE" id="PS50075">
    <property type="entry name" value="CARRIER"/>
    <property type="match status" value="1"/>
</dbReference>
<dbReference type="EMBL" id="CP001287">
    <property type="protein sequence ID" value="ACK67647.1"/>
    <property type="molecule type" value="Genomic_DNA"/>
</dbReference>
<keyword evidence="5" id="KW-1133">Transmembrane helix</keyword>
<evidence type="ECO:0000313" key="8">
    <source>
        <dbReference type="Proteomes" id="UP000008204"/>
    </source>
</evidence>
<dbReference type="InterPro" id="IPR025110">
    <property type="entry name" value="AMP-bd_C"/>
</dbReference>
<dbReference type="Pfam" id="PF00550">
    <property type="entry name" value="PP-binding"/>
    <property type="match status" value="1"/>
</dbReference>
<dbReference type="OrthoDB" id="428071at2"/>
<reference evidence="8" key="1">
    <citation type="journal article" date="2011" name="MBio">
        <title>Novel metabolic attributes of the genus Cyanothece, comprising a group of unicellular nitrogen-fixing Cyanobacteria.</title>
        <authorList>
            <person name="Bandyopadhyay A."/>
            <person name="Elvitigala T."/>
            <person name="Welsh E."/>
            <person name="Stockel J."/>
            <person name="Liberton M."/>
            <person name="Min H."/>
            <person name="Sherman L.A."/>
            <person name="Pakrasi H.B."/>
        </authorList>
    </citation>
    <scope>NUCLEOTIDE SEQUENCE [LARGE SCALE GENOMIC DNA]</scope>
    <source>
        <strain evidence="8">PCC 8801</strain>
    </source>
</reference>
<evidence type="ECO:0000256" key="4">
    <source>
        <dbReference type="ARBA" id="ARBA00023098"/>
    </source>
</evidence>
<keyword evidence="5" id="KW-0812">Transmembrane</keyword>
<gene>
    <name evidence="7" type="ordered locus">PCC8801_3687</name>
</gene>
<keyword evidence="4" id="KW-0443">Lipid metabolism</keyword>
<dbReference type="SUPFAM" id="SSF56801">
    <property type="entry name" value="Acetyl-CoA synthetase-like"/>
    <property type="match status" value="1"/>
</dbReference>
<keyword evidence="3" id="KW-0276">Fatty acid metabolism</keyword>